<proteinExistence type="predicted"/>
<sequence>MVFLKSNIQKNFKKRHKDDNDCSSYCRRNNGKIIVEGSKVLDNQWIFVYNLVFCQIYNYHINTKVCFIIIAIKYLY</sequence>
<reference evidence="1 3" key="2">
    <citation type="journal article" date="2018" name="Plant J.">
        <title>The Physcomitrella patens chromosome-scale assembly reveals moss genome structure and evolution.</title>
        <authorList>
            <person name="Lang D."/>
            <person name="Ullrich K.K."/>
            <person name="Murat F."/>
            <person name="Fuchs J."/>
            <person name="Jenkins J."/>
            <person name="Haas F.B."/>
            <person name="Piednoel M."/>
            <person name="Gundlach H."/>
            <person name="Van Bel M."/>
            <person name="Meyberg R."/>
            <person name="Vives C."/>
            <person name="Morata J."/>
            <person name="Symeonidi A."/>
            <person name="Hiss M."/>
            <person name="Muchero W."/>
            <person name="Kamisugi Y."/>
            <person name="Saleh O."/>
            <person name="Blanc G."/>
            <person name="Decker E.L."/>
            <person name="van Gessel N."/>
            <person name="Grimwood J."/>
            <person name="Hayes R.D."/>
            <person name="Graham S.W."/>
            <person name="Gunter L.E."/>
            <person name="McDaniel S.F."/>
            <person name="Hoernstein S.N.W."/>
            <person name="Larsson A."/>
            <person name="Li F.W."/>
            <person name="Perroud P.F."/>
            <person name="Phillips J."/>
            <person name="Ranjan P."/>
            <person name="Rokshar D.S."/>
            <person name="Rothfels C.J."/>
            <person name="Schneider L."/>
            <person name="Shu S."/>
            <person name="Stevenson D.W."/>
            <person name="Thummler F."/>
            <person name="Tillich M."/>
            <person name="Villarreal Aguilar J.C."/>
            <person name="Widiez T."/>
            <person name="Wong G.K."/>
            <person name="Wymore A."/>
            <person name="Zhang Y."/>
            <person name="Zimmer A.D."/>
            <person name="Quatrano R.S."/>
            <person name="Mayer K.F.X."/>
            <person name="Goodstein D."/>
            <person name="Casacuberta J.M."/>
            <person name="Vandepoele K."/>
            <person name="Reski R."/>
            <person name="Cuming A.C."/>
            <person name="Tuskan G.A."/>
            <person name="Maumus F."/>
            <person name="Salse J."/>
            <person name="Schmutz J."/>
            <person name="Rensing S.A."/>
        </authorList>
    </citation>
    <scope>NUCLEOTIDE SEQUENCE [LARGE SCALE GENOMIC DNA]</scope>
    <source>
        <strain evidence="2 3">cv. Gransden 2004</strain>
    </source>
</reference>
<name>A0A2K1JXD0_PHYPA</name>
<dbReference type="EnsemblPlants" id="Pp3c10_2400V3.1">
    <property type="protein sequence ID" value="PAC:32900637.CDS.1"/>
    <property type="gene ID" value="Pp3c10_2400"/>
</dbReference>
<accession>A0A2K1JXD0</accession>
<protein>
    <submittedName>
        <fullName evidence="1 2">Uncharacterized protein</fullName>
    </submittedName>
</protein>
<reference evidence="2" key="3">
    <citation type="submission" date="2020-12" db="UniProtKB">
        <authorList>
            <consortium name="EnsemblPlants"/>
        </authorList>
    </citation>
    <scope>IDENTIFICATION</scope>
</reference>
<dbReference type="Proteomes" id="UP000006727">
    <property type="component" value="Chromosome 10"/>
</dbReference>
<reference evidence="1 3" key="1">
    <citation type="journal article" date="2008" name="Science">
        <title>The Physcomitrella genome reveals evolutionary insights into the conquest of land by plants.</title>
        <authorList>
            <person name="Rensing S."/>
            <person name="Lang D."/>
            <person name="Zimmer A."/>
            <person name="Terry A."/>
            <person name="Salamov A."/>
            <person name="Shapiro H."/>
            <person name="Nishiyama T."/>
            <person name="Perroud P.-F."/>
            <person name="Lindquist E."/>
            <person name="Kamisugi Y."/>
            <person name="Tanahashi T."/>
            <person name="Sakakibara K."/>
            <person name="Fujita T."/>
            <person name="Oishi K."/>
            <person name="Shin-I T."/>
            <person name="Kuroki Y."/>
            <person name="Toyoda A."/>
            <person name="Suzuki Y."/>
            <person name="Hashimoto A."/>
            <person name="Yamaguchi K."/>
            <person name="Sugano A."/>
            <person name="Kohara Y."/>
            <person name="Fujiyama A."/>
            <person name="Anterola A."/>
            <person name="Aoki S."/>
            <person name="Ashton N."/>
            <person name="Barbazuk W.B."/>
            <person name="Barker E."/>
            <person name="Bennetzen J."/>
            <person name="Bezanilla M."/>
            <person name="Blankenship R."/>
            <person name="Cho S.H."/>
            <person name="Dutcher S."/>
            <person name="Estelle M."/>
            <person name="Fawcett J.A."/>
            <person name="Gundlach H."/>
            <person name="Hanada K."/>
            <person name="Heyl A."/>
            <person name="Hicks K.A."/>
            <person name="Hugh J."/>
            <person name="Lohr M."/>
            <person name="Mayer K."/>
            <person name="Melkozernov A."/>
            <person name="Murata T."/>
            <person name="Nelson D."/>
            <person name="Pils B."/>
            <person name="Prigge M."/>
            <person name="Reiss B."/>
            <person name="Renner T."/>
            <person name="Rombauts S."/>
            <person name="Rushton P."/>
            <person name="Sanderfoot A."/>
            <person name="Schween G."/>
            <person name="Shiu S.-H."/>
            <person name="Stueber K."/>
            <person name="Theodoulou F.L."/>
            <person name="Tu H."/>
            <person name="Van de Peer Y."/>
            <person name="Verrier P.J."/>
            <person name="Waters E."/>
            <person name="Wood A."/>
            <person name="Yang L."/>
            <person name="Cove D."/>
            <person name="Cuming A."/>
            <person name="Hasebe M."/>
            <person name="Lucas S."/>
            <person name="Mishler D.B."/>
            <person name="Reski R."/>
            <person name="Grigoriev I."/>
            <person name="Quatrano R.S."/>
            <person name="Boore J.L."/>
        </authorList>
    </citation>
    <scope>NUCLEOTIDE SEQUENCE [LARGE SCALE GENOMIC DNA]</scope>
    <source>
        <strain evidence="2 3">cv. Gransden 2004</strain>
    </source>
</reference>
<keyword evidence="3" id="KW-1185">Reference proteome</keyword>
<organism evidence="1">
    <name type="scientific">Physcomitrium patens</name>
    <name type="common">Spreading-leaved earth moss</name>
    <name type="synonym">Physcomitrella patens</name>
    <dbReference type="NCBI Taxonomy" id="3218"/>
    <lineage>
        <taxon>Eukaryota</taxon>
        <taxon>Viridiplantae</taxon>
        <taxon>Streptophyta</taxon>
        <taxon>Embryophyta</taxon>
        <taxon>Bryophyta</taxon>
        <taxon>Bryophytina</taxon>
        <taxon>Bryopsida</taxon>
        <taxon>Funariidae</taxon>
        <taxon>Funariales</taxon>
        <taxon>Funariaceae</taxon>
        <taxon>Physcomitrium</taxon>
    </lineage>
</organism>
<dbReference type="Gramene" id="Pp3c10_2400V3.1">
    <property type="protein sequence ID" value="PAC:32900637.CDS.1"/>
    <property type="gene ID" value="Pp3c10_2400"/>
</dbReference>
<dbReference type="EMBL" id="ABEU02000010">
    <property type="protein sequence ID" value="PNR46184.1"/>
    <property type="molecule type" value="Genomic_DNA"/>
</dbReference>
<dbReference type="AlphaFoldDB" id="A0A2K1JXD0"/>
<dbReference type="InParanoid" id="A0A2K1JXD0"/>
<evidence type="ECO:0000313" key="2">
    <source>
        <dbReference type="EnsemblPlants" id="PAC:32900637.CDS.1"/>
    </source>
</evidence>
<evidence type="ECO:0000313" key="1">
    <source>
        <dbReference type="EMBL" id="PNR46184.1"/>
    </source>
</evidence>
<evidence type="ECO:0000313" key="3">
    <source>
        <dbReference type="Proteomes" id="UP000006727"/>
    </source>
</evidence>
<gene>
    <name evidence="1" type="ORF">PHYPA_013303</name>
</gene>